<dbReference type="OrthoDB" id="2597328at2"/>
<evidence type="ECO:0000313" key="1">
    <source>
        <dbReference type="EMBL" id="APH06536.1"/>
    </source>
</evidence>
<dbReference type="STRING" id="1547283.A9C19_18395"/>
<name>A0A1L3MW14_9BACI</name>
<dbReference type="RefSeq" id="WP_072581338.1">
    <property type="nucleotide sequence ID" value="NZ_CP016020.1"/>
</dbReference>
<proteinExistence type="predicted"/>
<evidence type="ECO:0000313" key="2">
    <source>
        <dbReference type="Proteomes" id="UP000181936"/>
    </source>
</evidence>
<dbReference type="Proteomes" id="UP000181936">
    <property type="component" value="Chromosome"/>
</dbReference>
<dbReference type="KEGG" id="bwh:A9C19_18395"/>
<keyword evidence="2" id="KW-1185">Reference proteome</keyword>
<reference evidence="1 2" key="1">
    <citation type="journal article" date="2016" name="Sci. Rep.">
        <title>Complete genome sequence and transcriptomic analysis of a novel marine strain Bacillus weihaiensis reveals the mechanism of brown algae degradation.</title>
        <authorList>
            <person name="Zhu Y."/>
            <person name="Chen P."/>
            <person name="Bao Y."/>
            <person name="Men Y."/>
            <person name="Zeng Y."/>
            <person name="Yang J."/>
            <person name="Sun J."/>
            <person name="Sun Y."/>
        </authorList>
    </citation>
    <scope>NUCLEOTIDE SEQUENCE [LARGE SCALE GENOMIC DNA]</scope>
    <source>
        <strain evidence="1 2">Alg07</strain>
    </source>
</reference>
<dbReference type="EMBL" id="CP016020">
    <property type="protein sequence ID" value="APH06536.1"/>
    <property type="molecule type" value="Genomic_DNA"/>
</dbReference>
<accession>A0A1L3MW14</accession>
<gene>
    <name evidence="1" type="ORF">A9C19_18395</name>
</gene>
<sequence length="443" mass="51095">MAENKEGFLRRILPKLNKEQTARMIKEKKPGWTPSKKIKNLKREDLETEFVSLATILNDDELEEFLEVALTKRTMGYPAYTFKITQKTVLDSNPVEEKSNYTFLNSNQVTINAIEDDANTCTFKMMIKEHSETRMQEVLNSDSLLSRHPVDIMIDKNQEVLTMIVGKDSIQEVAKRFIQQVIKWPIVTFDISEDFTQSYEIGTTHYRTALIIDFVYNRLKKMGYKANFKEIKFLTGSESARSSGIRNVTINGNDILSSQLACEYVTVGSAVISFKLDLIYQSRKFSAAFYFKGDNYTQLKIVLLDVPDDQQSQIMNKMQDEYIDMCNNGISDMEETKNRLAIIKKKYLAPDKFVFESIQNVILTNNELLSDILKNTDNEESRELIGKTAYNNRILLDNTGYSEEDSNLKTIFEQLELDFDSFKELEDQEDEDNLDNVDGEASK</sequence>
<protein>
    <submittedName>
        <fullName evidence="1">Uncharacterized protein</fullName>
    </submittedName>
</protein>
<dbReference type="AlphaFoldDB" id="A0A1L3MW14"/>
<organism evidence="1 2">
    <name type="scientific">Bacillus weihaiensis</name>
    <dbReference type="NCBI Taxonomy" id="1547283"/>
    <lineage>
        <taxon>Bacteria</taxon>
        <taxon>Bacillati</taxon>
        <taxon>Bacillota</taxon>
        <taxon>Bacilli</taxon>
        <taxon>Bacillales</taxon>
        <taxon>Bacillaceae</taxon>
        <taxon>Bacillus</taxon>
    </lineage>
</organism>